<dbReference type="PANTHER" id="PTHR43462">
    <property type="entry name" value="ALANYL-TRNA EDITING PROTEIN"/>
    <property type="match status" value="1"/>
</dbReference>
<name>A0A077ND00_XENBV</name>
<reference evidence="1" key="1">
    <citation type="submission" date="2013-07" db="EMBL/GenBank/DDBJ databases">
        <title>Sub-species coevolution in mutualistic symbiosis.</title>
        <authorList>
            <person name="Murfin K."/>
            <person name="Klassen J."/>
            <person name="Lee M."/>
            <person name="Forst S."/>
            <person name="Stock P."/>
            <person name="Goodrich-Blair H."/>
        </authorList>
    </citation>
    <scope>NUCLEOTIDE SEQUENCE [LARGE SCALE GENOMIC DNA]</scope>
    <source>
        <strain evidence="1">Puntauvense</strain>
    </source>
</reference>
<protein>
    <submittedName>
        <fullName evidence="1">Putative Predicted metal-dependent hydrolases</fullName>
    </submittedName>
</protein>
<comment type="caution">
    <text evidence="1">The sequence shown here is derived from an EMBL/GenBank/DDBJ whole genome shotgun (WGS) entry which is preliminary data.</text>
</comment>
<dbReference type="AlphaFoldDB" id="A0A077ND00"/>
<dbReference type="Proteomes" id="UP000028511">
    <property type="component" value="Unassembled WGS sequence"/>
</dbReference>
<dbReference type="HOGENOM" id="CLU_004485_3_1_6"/>
<organism evidence="1 2">
    <name type="scientific">Xenorhabdus bovienii str. puntauvense</name>
    <dbReference type="NCBI Taxonomy" id="1398201"/>
    <lineage>
        <taxon>Bacteria</taxon>
        <taxon>Pseudomonadati</taxon>
        <taxon>Pseudomonadota</taxon>
        <taxon>Gammaproteobacteria</taxon>
        <taxon>Enterobacterales</taxon>
        <taxon>Morganellaceae</taxon>
        <taxon>Xenorhabdus</taxon>
    </lineage>
</organism>
<keyword evidence="1" id="KW-0378">Hydrolase</keyword>
<dbReference type="EMBL" id="CBSW010000100">
    <property type="protein sequence ID" value="CDG96112.1"/>
    <property type="molecule type" value="Genomic_DNA"/>
</dbReference>
<sequence length="233" mass="25824">MKEDVLMTQIQCYLNNTYCFLSTGEVIASGSDEWGQWIALNNNLFHPQGGGQPADIGWVNNVPVKVRKQATGQIAVYPESTLHAPLGAQLNSKLSEEARICHAALHTAGHLLNWEMRQYGWMAISGHHFPGESRVEFSPIGSSAIPFDQLSLQNIETTINTKLRDGGQVTTWYEADTRLCLIEGTEPMPCAGTHVDNLNKINKFTIKSVKFKKGTLRISYDASHIILRADNVS</sequence>
<proteinExistence type="predicted"/>
<evidence type="ECO:0000313" key="1">
    <source>
        <dbReference type="EMBL" id="CDG96112.1"/>
    </source>
</evidence>
<dbReference type="InterPro" id="IPR018163">
    <property type="entry name" value="Thr/Ala-tRNA-synth_IIc_edit"/>
</dbReference>
<gene>
    <name evidence="1" type="ORF">XBP1_1890002</name>
</gene>
<dbReference type="Gene3D" id="3.30.980.10">
    <property type="entry name" value="Threonyl-trna Synthetase, Chain A, domain 2"/>
    <property type="match status" value="1"/>
</dbReference>
<evidence type="ECO:0000313" key="2">
    <source>
        <dbReference type="Proteomes" id="UP000028511"/>
    </source>
</evidence>
<dbReference type="GO" id="GO:0016787">
    <property type="term" value="F:hydrolase activity"/>
    <property type="evidence" value="ECO:0007669"/>
    <property type="project" value="UniProtKB-KW"/>
</dbReference>
<accession>A0A077ND00</accession>
<dbReference type="SUPFAM" id="SSF50447">
    <property type="entry name" value="Translation proteins"/>
    <property type="match status" value="1"/>
</dbReference>
<dbReference type="Gene3D" id="2.40.30.130">
    <property type="match status" value="1"/>
</dbReference>
<dbReference type="GO" id="GO:0000166">
    <property type="term" value="F:nucleotide binding"/>
    <property type="evidence" value="ECO:0007669"/>
    <property type="project" value="InterPro"/>
</dbReference>
<dbReference type="PANTHER" id="PTHR43462:SF2">
    <property type="entry name" value="THREONYL AND ALANYL TRNA SYNTHETASE SECOND ADDITIONAL DOMAIN-CONTAINING PROTEIN"/>
    <property type="match status" value="1"/>
</dbReference>
<dbReference type="SUPFAM" id="SSF55186">
    <property type="entry name" value="ThrRS/AlaRS common domain"/>
    <property type="match status" value="1"/>
</dbReference>
<dbReference type="InterPro" id="IPR009000">
    <property type="entry name" value="Transl_B-barrel_sf"/>
</dbReference>
<dbReference type="InterPro" id="IPR051335">
    <property type="entry name" value="Alanyl-tRNA_Editing_Enzymes"/>
</dbReference>